<reference evidence="5 6" key="1">
    <citation type="submission" date="2023-07" db="EMBL/GenBank/DDBJ databases">
        <title>Genomic Encyclopedia of Type Strains, Phase IV (KMG-IV): sequencing the most valuable type-strain genomes for metagenomic binning, comparative biology and taxonomic classification.</title>
        <authorList>
            <person name="Goeker M."/>
        </authorList>
    </citation>
    <scope>NUCLEOTIDE SEQUENCE [LARGE SCALE GENOMIC DNA]</scope>
    <source>
        <strain evidence="5 6">DSM 19922</strain>
    </source>
</reference>
<dbReference type="PROSITE" id="PS51732">
    <property type="entry name" value="ASN_GLN_ASE_3"/>
    <property type="match status" value="1"/>
</dbReference>
<dbReference type="Pfam" id="PF00710">
    <property type="entry name" value="Asparaginase"/>
    <property type="match status" value="1"/>
</dbReference>
<feature type="domain" description="L-asparaginase N-terminal" evidence="3">
    <location>
        <begin position="5"/>
        <end position="192"/>
    </location>
</feature>
<keyword evidence="5" id="KW-0378">Hydrolase</keyword>
<proteinExistence type="inferred from homology"/>
<sequence>MAMARVYVLYTGGTIGCVTNDRGVLSPVAGPEFEQRVMSMPGLSGHGVAGYPQLGWTMGWFDRTLDSSNMTPADWIAIARRLLEVYDQYDGFVVLHGTDSMAYSASALSFLLPGLSKPVVFSGSQIPLSFTLSDAPANLIGAIVVAGTLPVPEACVYFDTKLLRGNRASKVDANRYAGFDSPNLPPLATIGSVVARNEALWLPMPGADTSLTEPGNRARRLAALEAAAAAVADLSVVMLWLYPGIRGSTVSAMLTGTSPAPRGVVLLAFGEGNGPTDREFLDALSAAVKAGMVVMDNTQVQRGAVLPGAYATGLGAIGAVGAYDMTPEASYAKLVCLLAGGLDTEAVKAEMPRPLAGELTVIEG</sequence>
<evidence type="ECO:0000259" key="4">
    <source>
        <dbReference type="Pfam" id="PF17763"/>
    </source>
</evidence>
<organism evidence="5 6">
    <name type="scientific">Azospirillum picis</name>
    <dbReference type="NCBI Taxonomy" id="488438"/>
    <lineage>
        <taxon>Bacteria</taxon>
        <taxon>Pseudomonadati</taxon>
        <taxon>Pseudomonadota</taxon>
        <taxon>Alphaproteobacteria</taxon>
        <taxon>Rhodospirillales</taxon>
        <taxon>Azospirillaceae</taxon>
        <taxon>Azospirillum</taxon>
    </lineage>
</organism>
<feature type="active site" evidence="2">
    <location>
        <position position="14"/>
    </location>
</feature>
<dbReference type="PROSITE" id="PS00144">
    <property type="entry name" value="ASN_GLN_ASE_1"/>
    <property type="match status" value="1"/>
</dbReference>
<dbReference type="InterPro" id="IPR037152">
    <property type="entry name" value="L-asparaginase_N_sf"/>
</dbReference>
<dbReference type="InterPro" id="IPR036152">
    <property type="entry name" value="Asp/glu_Ase-like_sf"/>
</dbReference>
<dbReference type="SUPFAM" id="SSF53774">
    <property type="entry name" value="Glutaminase/Asparaginase"/>
    <property type="match status" value="1"/>
</dbReference>
<dbReference type="PANTHER" id="PTHR11707:SF28">
    <property type="entry name" value="60 KDA LYSOPHOSPHOLIPASE"/>
    <property type="match status" value="1"/>
</dbReference>
<dbReference type="PIRSF" id="PIRSF001220">
    <property type="entry name" value="L-ASNase_gatD"/>
    <property type="match status" value="1"/>
</dbReference>
<dbReference type="EMBL" id="JAUSVU010000008">
    <property type="protein sequence ID" value="MDQ0533802.1"/>
    <property type="molecule type" value="Genomic_DNA"/>
</dbReference>
<gene>
    <name evidence="5" type="ORF">QO018_002665</name>
</gene>
<dbReference type="PANTHER" id="PTHR11707">
    <property type="entry name" value="L-ASPARAGINASE"/>
    <property type="match status" value="1"/>
</dbReference>
<dbReference type="Gene3D" id="3.40.50.1170">
    <property type="entry name" value="L-asparaginase, N-terminal domain"/>
    <property type="match status" value="1"/>
</dbReference>
<dbReference type="InterPro" id="IPR027473">
    <property type="entry name" value="L-asparaginase_C"/>
</dbReference>
<dbReference type="Gene3D" id="3.40.50.40">
    <property type="match status" value="1"/>
</dbReference>
<evidence type="ECO:0000256" key="2">
    <source>
        <dbReference type="PROSITE-ProRule" id="PRU10099"/>
    </source>
</evidence>
<dbReference type="SMART" id="SM00870">
    <property type="entry name" value="Asparaginase"/>
    <property type="match status" value="1"/>
</dbReference>
<dbReference type="CDD" id="cd08963">
    <property type="entry name" value="L-asparaginase_I"/>
    <property type="match status" value="1"/>
</dbReference>
<dbReference type="InterPro" id="IPR006034">
    <property type="entry name" value="Asparaginase/glutaminase-like"/>
</dbReference>
<dbReference type="RefSeq" id="WP_246513043.1">
    <property type="nucleotide sequence ID" value="NZ_JAGINO010000008.1"/>
</dbReference>
<evidence type="ECO:0000259" key="3">
    <source>
        <dbReference type="Pfam" id="PF00710"/>
    </source>
</evidence>
<dbReference type="GO" id="GO:0004067">
    <property type="term" value="F:asparaginase activity"/>
    <property type="evidence" value="ECO:0007669"/>
    <property type="project" value="UniProtKB-EC"/>
</dbReference>
<dbReference type="PIRSF" id="PIRSF500176">
    <property type="entry name" value="L_ASNase"/>
    <property type="match status" value="1"/>
</dbReference>
<evidence type="ECO:0000256" key="1">
    <source>
        <dbReference type="ARBA" id="ARBA00010518"/>
    </source>
</evidence>
<accession>A0ABU0MK07</accession>
<dbReference type="InterPro" id="IPR041725">
    <property type="entry name" value="L-asparaginase_I"/>
</dbReference>
<dbReference type="InterPro" id="IPR027474">
    <property type="entry name" value="L-asparaginase_N"/>
</dbReference>
<dbReference type="PRINTS" id="PR00139">
    <property type="entry name" value="ASNGLNASE"/>
</dbReference>
<dbReference type="Pfam" id="PF17763">
    <property type="entry name" value="Asparaginase_C"/>
    <property type="match status" value="1"/>
</dbReference>
<dbReference type="PROSITE" id="PS51257">
    <property type="entry name" value="PROKAR_LIPOPROTEIN"/>
    <property type="match status" value="1"/>
</dbReference>
<dbReference type="EC" id="3.5.1.1" evidence="5"/>
<evidence type="ECO:0000313" key="6">
    <source>
        <dbReference type="Proteomes" id="UP001244552"/>
    </source>
</evidence>
<dbReference type="Proteomes" id="UP001244552">
    <property type="component" value="Unassembled WGS sequence"/>
</dbReference>
<keyword evidence="6" id="KW-1185">Reference proteome</keyword>
<protein>
    <submittedName>
        <fullName evidence="5">L-asparaginase</fullName>
        <ecNumber evidence="5">3.5.1.1</ecNumber>
    </submittedName>
</protein>
<evidence type="ECO:0000313" key="5">
    <source>
        <dbReference type="EMBL" id="MDQ0533802.1"/>
    </source>
</evidence>
<dbReference type="InterPro" id="IPR020827">
    <property type="entry name" value="Asparaginase/glutaminase_AS1"/>
</dbReference>
<feature type="domain" description="Asparaginase/glutaminase C-terminal" evidence="4">
    <location>
        <begin position="236"/>
        <end position="349"/>
    </location>
</feature>
<comment type="caution">
    <text evidence="5">The sequence shown here is derived from an EMBL/GenBank/DDBJ whole genome shotgun (WGS) entry which is preliminary data.</text>
</comment>
<name>A0ABU0MK07_9PROT</name>
<comment type="similarity">
    <text evidence="1">Belongs to the asparaginase 1 family.</text>
</comment>
<dbReference type="InterPro" id="IPR040919">
    <property type="entry name" value="Asparaginase_C"/>
</dbReference>